<dbReference type="RefSeq" id="WP_236038077.1">
    <property type="nucleotide sequence ID" value="NZ_BNJG01000001.1"/>
</dbReference>
<evidence type="ECO:0000256" key="1">
    <source>
        <dbReference type="ARBA" id="ARBA00023125"/>
    </source>
</evidence>
<sequence length="248" mass="27732">MARVVNEAAHAARRNAILDAAQRAIATKGYEQMAIADLLGELGISSGAFYHYFDSKPALLAALVERMGSEVEAQILPIVHDRELGAIEKFQRFFATADRWKLAHRDLLLAYTRIWYADDNAIVRHKLHSTRIKRLTPWLEEMILQGSQEGVFQTAYPDQAARLIISMLEDFGYAFAELFLSEECSQDDLPRLERIAVATSDAMERVLGAPANSLWLATRDDLAQWLPPYSSSVGTSTMNREASVSEGD</sequence>
<reference evidence="4 5" key="1">
    <citation type="journal article" date="2021" name="Int. J. Syst. Evol. Microbiol.">
        <title>Reticulibacter mediterranei gen. nov., sp. nov., within the new family Reticulibacteraceae fam. nov., and Ktedonospora formicarum gen. nov., sp. nov., Ktedonobacter robiniae sp. nov., Dictyobacter formicarum sp. nov. and Dictyobacter arantiisoli sp. nov., belonging to the class Ktedonobacteria.</title>
        <authorList>
            <person name="Yabe S."/>
            <person name="Zheng Y."/>
            <person name="Wang C.M."/>
            <person name="Sakai Y."/>
            <person name="Abe K."/>
            <person name="Yokota A."/>
            <person name="Donadio S."/>
            <person name="Cavaletti L."/>
            <person name="Monciardini P."/>
        </authorList>
    </citation>
    <scope>NUCLEOTIDE SEQUENCE [LARGE SCALE GENOMIC DNA]</scope>
    <source>
        <strain evidence="4 5">SOSP1-30</strain>
    </source>
</reference>
<feature type="DNA-binding region" description="H-T-H motif" evidence="2">
    <location>
        <begin position="34"/>
        <end position="53"/>
    </location>
</feature>
<comment type="caution">
    <text evidence="4">The sequence shown here is derived from an EMBL/GenBank/DDBJ whole genome shotgun (WGS) entry which is preliminary data.</text>
</comment>
<dbReference type="Proteomes" id="UP000654345">
    <property type="component" value="Unassembled WGS sequence"/>
</dbReference>
<evidence type="ECO:0000259" key="3">
    <source>
        <dbReference type="PROSITE" id="PS50977"/>
    </source>
</evidence>
<feature type="domain" description="HTH tetR-type" evidence="3">
    <location>
        <begin position="11"/>
        <end position="71"/>
    </location>
</feature>
<proteinExistence type="predicted"/>
<evidence type="ECO:0000313" key="5">
    <source>
        <dbReference type="Proteomes" id="UP000654345"/>
    </source>
</evidence>
<organism evidence="4 5">
    <name type="scientific">Ktedonobacter robiniae</name>
    <dbReference type="NCBI Taxonomy" id="2778365"/>
    <lineage>
        <taxon>Bacteria</taxon>
        <taxon>Bacillati</taxon>
        <taxon>Chloroflexota</taxon>
        <taxon>Ktedonobacteria</taxon>
        <taxon>Ktedonobacterales</taxon>
        <taxon>Ktedonobacteraceae</taxon>
        <taxon>Ktedonobacter</taxon>
    </lineage>
</organism>
<dbReference type="PANTHER" id="PTHR43479:SF11">
    <property type="entry name" value="ACREF_ENVCD OPERON REPRESSOR-RELATED"/>
    <property type="match status" value="1"/>
</dbReference>
<accession>A0ABQ3URV1</accession>
<dbReference type="EMBL" id="BNJG01000001">
    <property type="protein sequence ID" value="GHO55451.1"/>
    <property type="molecule type" value="Genomic_DNA"/>
</dbReference>
<protein>
    <submittedName>
        <fullName evidence="4">TetR family transcriptional regulator</fullName>
    </submittedName>
</protein>
<dbReference type="PRINTS" id="PR00455">
    <property type="entry name" value="HTHTETR"/>
</dbReference>
<dbReference type="PANTHER" id="PTHR43479">
    <property type="entry name" value="ACREF/ENVCD OPERON REPRESSOR-RELATED"/>
    <property type="match status" value="1"/>
</dbReference>
<evidence type="ECO:0000256" key="2">
    <source>
        <dbReference type="PROSITE-ProRule" id="PRU00335"/>
    </source>
</evidence>
<dbReference type="SUPFAM" id="SSF48498">
    <property type="entry name" value="Tetracyclin repressor-like, C-terminal domain"/>
    <property type="match status" value="1"/>
</dbReference>
<keyword evidence="5" id="KW-1185">Reference proteome</keyword>
<keyword evidence="1 2" id="KW-0238">DNA-binding</keyword>
<dbReference type="InterPro" id="IPR049149">
    <property type="entry name" value="TetR/AcrR_C"/>
</dbReference>
<dbReference type="InterPro" id="IPR050624">
    <property type="entry name" value="HTH-type_Tx_Regulator"/>
</dbReference>
<gene>
    <name evidence="4" type="ORF">KSB_39260</name>
</gene>
<dbReference type="SUPFAM" id="SSF46689">
    <property type="entry name" value="Homeodomain-like"/>
    <property type="match status" value="1"/>
</dbReference>
<dbReference type="Pfam" id="PF21303">
    <property type="entry name" value="TetR_C_39"/>
    <property type="match status" value="1"/>
</dbReference>
<dbReference type="Gene3D" id="1.10.357.10">
    <property type="entry name" value="Tetracycline Repressor, domain 2"/>
    <property type="match status" value="1"/>
</dbReference>
<dbReference type="InterPro" id="IPR009057">
    <property type="entry name" value="Homeodomain-like_sf"/>
</dbReference>
<evidence type="ECO:0000313" key="4">
    <source>
        <dbReference type="EMBL" id="GHO55451.1"/>
    </source>
</evidence>
<dbReference type="InterPro" id="IPR036271">
    <property type="entry name" value="Tet_transcr_reg_TetR-rel_C_sf"/>
</dbReference>
<dbReference type="Pfam" id="PF00440">
    <property type="entry name" value="TetR_N"/>
    <property type="match status" value="1"/>
</dbReference>
<dbReference type="InterPro" id="IPR001647">
    <property type="entry name" value="HTH_TetR"/>
</dbReference>
<name>A0ABQ3URV1_9CHLR</name>
<dbReference type="PROSITE" id="PS50977">
    <property type="entry name" value="HTH_TETR_2"/>
    <property type="match status" value="1"/>
</dbReference>